<sequence>MPRQGRKARKSHGWMLRRLNLMAKAWPLSKTRQGLHEDVASSPKRSHKIQSSLATWPKDWAETGKTQEFVQTEQSLCVLPSRFLLPFQPRRQLAVSPLDIRTGSIGPQKKYQCHKWKSVQRAMTAASIFLATVAPEELTQSGQCSAYHGSWWAPSHRLLSSPSPYLFLSVPSGRYTPEVFPDGSIGEPGADRQRGGGLPKEELRVVEMASDGVVRYGAVRRRRLGKCTVVKVIVARLVQKNLPFQTLFSFISFSLVGLSQAIDPSDPIASGATNQPIRHSLVPVSDPDVPRIDLRATRKWREAAAVPGHAASSWVLFLGWMRTTAHPRLQWPTDVPATRYSRCTLIRWHRSRINFFDSGSAVENEACYQLIRNAGNGIKKVWVVEKESFSLDLSDLKEDSKLESTTTTIPRHGIKASAALERVHCSSDMVVVSATGRVNTTYPASRMSDGAFQICGRGSTRKIQVTLAEHIYQVVLRLILRCSHYRGIIASIPLKGFASAKTKRGEDGNFVIPSNGYWIDTVNPYISYRAEDGAQQLLCHTKPKEIIGAMPSRASGKDRGTHMVPEGEDINPDQRGHPITGFPANSCCVLYVPFNTFTTPSPLPSSQISTSIRYRATSWVSNHLLHTS</sequence>
<evidence type="ECO:0000313" key="1">
    <source>
        <dbReference type="EMBL" id="RDH28218.1"/>
    </source>
</evidence>
<dbReference type="GeneID" id="38137995"/>
<organism evidence="1 2">
    <name type="scientific">Aspergillus welwitschiae</name>
    <dbReference type="NCBI Taxonomy" id="1341132"/>
    <lineage>
        <taxon>Eukaryota</taxon>
        <taxon>Fungi</taxon>
        <taxon>Dikarya</taxon>
        <taxon>Ascomycota</taxon>
        <taxon>Pezizomycotina</taxon>
        <taxon>Eurotiomycetes</taxon>
        <taxon>Eurotiomycetidae</taxon>
        <taxon>Eurotiales</taxon>
        <taxon>Aspergillaceae</taxon>
        <taxon>Aspergillus</taxon>
        <taxon>Aspergillus subgen. Circumdati</taxon>
    </lineage>
</organism>
<gene>
    <name evidence="1" type="ORF">BDQ94DRAFT_162934</name>
</gene>
<keyword evidence="2" id="KW-1185">Reference proteome</keyword>
<dbReference type="Proteomes" id="UP000253729">
    <property type="component" value="Unassembled WGS sequence"/>
</dbReference>
<dbReference type="AlphaFoldDB" id="A0A3F3PN15"/>
<name>A0A3F3PN15_9EURO</name>
<proteinExistence type="predicted"/>
<evidence type="ECO:0000313" key="2">
    <source>
        <dbReference type="Proteomes" id="UP000253729"/>
    </source>
</evidence>
<dbReference type="RefSeq" id="XP_026621240.1">
    <property type="nucleotide sequence ID" value="XM_026769639.1"/>
</dbReference>
<protein>
    <submittedName>
        <fullName evidence="1">Uncharacterized protein</fullName>
    </submittedName>
</protein>
<dbReference type="EMBL" id="KZ852078">
    <property type="protein sequence ID" value="RDH28218.1"/>
    <property type="molecule type" value="Genomic_DNA"/>
</dbReference>
<reference evidence="1 2" key="1">
    <citation type="submission" date="2018-07" db="EMBL/GenBank/DDBJ databases">
        <title>The genomes of Aspergillus section Nigri reveals drivers in fungal speciation.</title>
        <authorList>
            <consortium name="DOE Joint Genome Institute"/>
            <person name="Vesth T.C."/>
            <person name="Nybo J."/>
            <person name="Theobald S."/>
            <person name="Brandl J."/>
            <person name="Frisvad J.C."/>
            <person name="Nielsen K.F."/>
            <person name="Lyhne E.K."/>
            <person name="Kogle M.E."/>
            <person name="Kuo A."/>
            <person name="Riley R."/>
            <person name="Clum A."/>
            <person name="Nolan M."/>
            <person name="Lipzen A."/>
            <person name="Salamov A."/>
            <person name="Henrissat B."/>
            <person name="Wiebenga A."/>
            <person name="De vries R.P."/>
            <person name="Grigoriev I.V."/>
            <person name="Mortensen U.H."/>
            <person name="Andersen M.R."/>
            <person name="Baker S.E."/>
        </authorList>
    </citation>
    <scope>NUCLEOTIDE SEQUENCE [LARGE SCALE GENOMIC DNA]</scope>
    <source>
        <strain evidence="1 2">CBS 139.54b</strain>
    </source>
</reference>
<accession>A0A3F3PN15</accession>